<dbReference type="RefSeq" id="WP_284937148.1">
    <property type="nucleotide sequence ID" value="NZ_JANURM010000003.1"/>
</dbReference>
<evidence type="ECO:0008006" key="4">
    <source>
        <dbReference type="Google" id="ProtNLM"/>
    </source>
</evidence>
<dbReference type="InterPro" id="IPR056909">
    <property type="entry name" value="SU10_portal"/>
</dbReference>
<keyword evidence="3" id="KW-1185">Reference proteome</keyword>
<dbReference type="Proteomes" id="UP001173801">
    <property type="component" value="Unassembled WGS sequence"/>
</dbReference>
<evidence type="ECO:0000256" key="1">
    <source>
        <dbReference type="SAM" id="MobiDB-lite"/>
    </source>
</evidence>
<feature type="region of interest" description="Disordered" evidence="1">
    <location>
        <begin position="542"/>
        <end position="566"/>
    </location>
</feature>
<name>A0ABT7HPZ0_9BACT</name>
<reference evidence="2" key="2">
    <citation type="journal article" date="2023" name="Microorganisms">
        <title>Isolation and Genomic Characteristics of Cat-Borne Campylobacter felis sp. nov. and Sheep-Borne Campylobacter ovis sp. nov.</title>
        <authorList>
            <person name="Wang H."/>
            <person name="Li Y."/>
            <person name="Gu Y."/>
            <person name="Zhou G."/>
            <person name="Chen X."/>
            <person name="Zhang X."/>
            <person name="Shao Z."/>
            <person name="Zhang J."/>
            <person name="Zhang M."/>
        </authorList>
    </citation>
    <scope>NUCLEOTIDE SEQUENCE</scope>
    <source>
        <strain evidence="2">PS10</strain>
    </source>
</reference>
<sequence length="566" mass="64017">MLDELSLIQEAFNNLEEQKERFLKCERAYRAEYKDNNRTSKLKSSEKSQSRLYVPLIKTTINIIHSIFKTSFMSDVCPIEISRVGYRSDNDLILANALSAMLKEKWKSKEHRIGLSKAVLSALYLPLGIVSLYYDSTYRAIRTKFIPITDLAFDKSASDINDIEYVAYRWGQSVREIKEKIKNKKYKQKDTALIYAHNELDSKRVEMKDIYIKTSKDGEVFWRLKSFANGVLVREAKFSTLPFHFGYCIEAMPSIELDERENEIAVYGSCIPEIAAEIQEEYNIKRNQKINIVERQIDPVYIVDKTAGAISISDIVANKKFIRTDTMQGKRVSDLIQPLPPVAAYPLSEEINMLNHEYEIATGVNSVMTGQTSPSDRRASTALQVVNAASSSRIESMIQTLIETMLLGYATHFVELIYKFSSDDEFIKATEDMQIIEKIGTQSERVRNKLDFDIKVNFGTSISKDMRVSQLNSLLGMLGQAGVNSPELAGVIAKEIISNIMGENAPIEQIDMAINQAKAQQELALAQQQQELVARDQEMMMNEAAQSESTPSDEELEMASLKAGGI</sequence>
<accession>A0ABT7HPZ0</accession>
<evidence type="ECO:0000313" key="2">
    <source>
        <dbReference type="EMBL" id="MDL0088493.1"/>
    </source>
</evidence>
<protein>
    <recommendedName>
        <fullName evidence="4">Bacteriophage head to tail connecting protein</fullName>
    </recommendedName>
</protein>
<evidence type="ECO:0000313" key="3">
    <source>
        <dbReference type="Proteomes" id="UP001173801"/>
    </source>
</evidence>
<proteinExistence type="predicted"/>
<dbReference type="Pfam" id="PF23899">
    <property type="entry name" value="SU10_portal"/>
    <property type="match status" value="1"/>
</dbReference>
<organism evidence="2 3">
    <name type="scientific">Campylobacter gastrosuis</name>
    <dbReference type="NCBI Taxonomy" id="2974576"/>
    <lineage>
        <taxon>Bacteria</taxon>
        <taxon>Pseudomonadati</taxon>
        <taxon>Campylobacterota</taxon>
        <taxon>Epsilonproteobacteria</taxon>
        <taxon>Campylobacterales</taxon>
        <taxon>Campylobacteraceae</taxon>
        <taxon>Campylobacter</taxon>
    </lineage>
</organism>
<dbReference type="EMBL" id="JANURM010000003">
    <property type="protein sequence ID" value="MDL0088493.1"/>
    <property type="molecule type" value="Genomic_DNA"/>
</dbReference>
<comment type="caution">
    <text evidence="2">The sequence shown here is derived from an EMBL/GenBank/DDBJ whole genome shotgun (WGS) entry which is preliminary data.</text>
</comment>
<reference evidence="2" key="1">
    <citation type="submission" date="2022-08" db="EMBL/GenBank/DDBJ databases">
        <authorList>
            <person name="Wang H."/>
        </authorList>
    </citation>
    <scope>NUCLEOTIDE SEQUENCE</scope>
    <source>
        <strain evidence="2">PS10</strain>
    </source>
</reference>
<gene>
    <name evidence="2" type="ORF">NYG85_03765</name>
</gene>